<evidence type="ECO:0000256" key="3">
    <source>
        <dbReference type="ARBA" id="ARBA00022475"/>
    </source>
</evidence>
<feature type="transmembrane region" description="Helical" evidence="9">
    <location>
        <begin position="262"/>
        <end position="282"/>
    </location>
</feature>
<dbReference type="PANTHER" id="PTHR43227:SF11">
    <property type="entry name" value="BLL4140 PROTEIN"/>
    <property type="match status" value="1"/>
</dbReference>
<keyword evidence="6" id="KW-0653">Protein transport</keyword>
<evidence type="ECO:0000313" key="11">
    <source>
        <dbReference type="EMBL" id="KEY63305.1"/>
    </source>
</evidence>
<evidence type="ECO:0000256" key="4">
    <source>
        <dbReference type="ARBA" id="ARBA00022692"/>
    </source>
</evidence>
<dbReference type="Pfam" id="PF00528">
    <property type="entry name" value="BPD_transp_1"/>
    <property type="match status" value="1"/>
</dbReference>
<dbReference type="InterPro" id="IPR050809">
    <property type="entry name" value="UgpAE/MalFG_permease"/>
</dbReference>
<accession>A0A084ADC6</accession>
<gene>
    <name evidence="11" type="ORF">U725_00435</name>
</gene>
<dbReference type="GO" id="GO:0005886">
    <property type="term" value="C:plasma membrane"/>
    <property type="evidence" value="ECO:0007669"/>
    <property type="project" value="UniProtKB-SubCell"/>
</dbReference>
<keyword evidence="5" id="KW-0571">Peptide transport</keyword>
<evidence type="ECO:0000313" key="12">
    <source>
        <dbReference type="Proteomes" id="UP000028401"/>
    </source>
</evidence>
<comment type="subcellular location">
    <subcellularLocation>
        <location evidence="1 9">Cell membrane</location>
        <topology evidence="1 9">Multi-pass membrane protein</topology>
    </subcellularLocation>
</comment>
<keyword evidence="2 9" id="KW-0813">Transport</keyword>
<dbReference type="GO" id="GO:0015833">
    <property type="term" value="P:peptide transport"/>
    <property type="evidence" value="ECO:0007669"/>
    <property type="project" value="UniProtKB-KW"/>
</dbReference>
<dbReference type="RefSeq" id="WP_042747753.1">
    <property type="nucleotide sequence ID" value="NZ_AZSI01000009.1"/>
</dbReference>
<comment type="similarity">
    <text evidence="9">Belongs to the binding-protein-dependent transport system permease family.</text>
</comment>
<proteinExistence type="inferred from homology"/>
<dbReference type="CDD" id="cd06261">
    <property type="entry name" value="TM_PBP2"/>
    <property type="match status" value="1"/>
</dbReference>
<feature type="transmembrane region" description="Helical" evidence="9">
    <location>
        <begin position="75"/>
        <end position="94"/>
    </location>
</feature>
<keyword evidence="7 9" id="KW-1133">Transmembrane helix</keyword>
<dbReference type="Gene3D" id="1.10.3720.10">
    <property type="entry name" value="MetI-like"/>
    <property type="match status" value="1"/>
</dbReference>
<evidence type="ECO:0000256" key="6">
    <source>
        <dbReference type="ARBA" id="ARBA00022927"/>
    </source>
</evidence>
<evidence type="ECO:0000256" key="2">
    <source>
        <dbReference type="ARBA" id="ARBA00022448"/>
    </source>
</evidence>
<dbReference type="GO" id="GO:0055085">
    <property type="term" value="P:transmembrane transport"/>
    <property type="evidence" value="ECO:0007669"/>
    <property type="project" value="InterPro"/>
</dbReference>
<dbReference type="GO" id="GO:0015031">
    <property type="term" value="P:protein transport"/>
    <property type="evidence" value="ECO:0007669"/>
    <property type="project" value="UniProtKB-KW"/>
</dbReference>
<dbReference type="InterPro" id="IPR035906">
    <property type="entry name" value="MetI-like_sf"/>
</dbReference>
<keyword evidence="3" id="KW-1003">Cell membrane</keyword>
<feature type="transmembrane region" description="Helical" evidence="9">
    <location>
        <begin position="202"/>
        <end position="230"/>
    </location>
</feature>
<evidence type="ECO:0000256" key="7">
    <source>
        <dbReference type="ARBA" id="ARBA00022989"/>
    </source>
</evidence>
<dbReference type="PANTHER" id="PTHR43227">
    <property type="entry name" value="BLL4140 PROTEIN"/>
    <property type="match status" value="1"/>
</dbReference>
<dbReference type="InterPro" id="IPR000515">
    <property type="entry name" value="MetI-like"/>
</dbReference>
<reference evidence="11 12" key="1">
    <citation type="submission" date="2014-06" db="EMBL/GenBank/DDBJ databases">
        <title>Draft genome sequence of the putrescine producing strain Lactococcus lactis subsp cremoris GE214.</title>
        <authorList>
            <person name="Ladero V."/>
            <person name="Linares D.M."/>
            <person name="del Rio B."/>
            <person name="Mayo B."/>
            <person name="Martin M.C."/>
            <person name="Fernandez M."/>
            <person name="Alvarez M.A."/>
        </authorList>
    </citation>
    <scope>NUCLEOTIDE SEQUENCE [LARGE SCALE GENOMIC DNA]</scope>
    <source>
        <strain evidence="11 12">GE214</strain>
    </source>
</reference>
<dbReference type="SUPFAM" id="SSF161098">
    <property type="entry name" value="MetI-like"/>
    <property type="match status" value="1"/>
</dbReference>
<feature type="transmembrane region" description="Helical" evidence="9">
    <location>
        <begin position="155"/>
        <end position="181"/>
    </location>
</feature>
<sequence>MKSIKKYWQLYLIVAIPTVYLLVFRYIPMLGNVIAFRTYLPGGSVFGQDWVGLRYFQMFIGDATFWQVFLNTLSIGIWTLIFTFPLPIIFALLLNEVKNRIFKKFIQTASYLPYFLSIVIIAGMILDFTSSNGFINNAIHFFGGTRILFMQDPKWFQPIYVISQVWQTLGWGSILYLAALTNIDDTLYEAAKMDGANRWQQMLHVTLPGILPTIITMLVLDVGSVLGVGFEKVLLLQNPLVYSTGDVVSTYLYRVGILSSNFSYATAIGIFEAIIGLVLVLGSNRISAKITKTSLW</sequence>
<keyword evidence="8 9" id="KW-0472">Membrane</keyword>
<name>A0A084ADC6_LACLC</name>
<dbReference type="EMBL" id="AZSI01000009">
    <property type="protein sequence ID" value="KEY63305.1"/>
    <property type="molecule type" value="Genomic_DNA"/>
</dbReference>
<evidence type="ECO:0000259" key="10">
    <source>
        <dbReference type="PROSITE" id="PS50928"/>
    </source>
</evidence>
<evidence type="ECO:0000256" key="9">
    <source>
        <dbReference type="RuleBase" id="RU363032"/>
    </source>
</evidence>
<dbReference type="Proteomes" id="UP000028401">
    <property type="component" value="Unassembled WGS sequence"/>
</dbReference>
<protein>
    <submittedName>
        <fullName evidence="11">Sugar ABC transporter substrate binding protein</fullName>
    </submittedName>
</protein>
<dbReference type="AlphaFoldDB" id="A0A084ADC6"/>
<keyword evidence="4 9" id="KW-0812">Transmembrane</keyword>
<feature type="transmembrane region" description="Helical" evidence="9">
    <location>
        <begin position="114"/>
        <end position="135"/>
    </location>
</feature>
<feature type="domain" description="ABC transmembrane type-1" evidence="10">
    <location>
        <begin position="69"/>
        <end position="283"/>
    </location>
</feature>
<feature type="transmembrane region" description="Helical" evidence="9">
    <location>
        <begin position="7"/>
        <end position="27"/>
    </location>
</feature>
<comment type="caution">
    <text evidence="11">The sequence shown here is derived from an EMBL/GenBank/DDBJ whole genome shotgun (WGS) entry which is preliminary data.</text>
</comment>
<dbReference type="PROSITE" id="PS50928">
    <property type="entry name" value="ABC_TM1"/>
    <property type="match status" value="1"/>
</dbReference>
<evidence type="ECO:0000256" key="1">
    <source>
        <dbReference type="ARBA" id="ARBA00004651"/>
    </source>
</evidence>
<evidence type="ECO:0000256" key="5">
    <source>
        <dbReference type="ARBA" id="ARBA00022856"/>
    </source>
</evidence>
<organism evidence="11 12">
    <name type="scientific">Lactococcus cremoris subsp. cremoris GE214</name>
    <dbReference type="NCBI Taxonomy" id="1415168"/>
    <lineage>
        <taxon>Bacteria</taxon>
        <taxon>Bacillati</taxon>
        <taxon>Bacillota</taxon>
        <taxon>Bacilli</taxon>
        <taxon>Lactobacillales</taxon>
        <taxon>Streptococcaceae</taxon>
        <taxon>Lactococcus</taxon>
        <taxon>Lactococcus cremoris subsp. cremoris</taxon>
    </lineage>
</organism>
<dbReference type="PATRIC" id="fig|1415168.3.peg.457"/>
<evidence type="ECO:0000256" key="8">
    <source>
        <dbReference type="ARBA" id="ARBA00023136"/>
    </source>
</evidence>